<keyword evidence="5" id="KW-1185">Reference proteome</keyword>
<dbReference type="Gene3D" id="2.30.110.10">
    <property type="entry name" value="Electron Transport, Fmn-binding Protein, Chain A"/>
    <property type="match status" value="1"/>
</dbReference>
<dbReference type="InterPro" id="IPR012349">
    <property type="entry name" value="Split_barrel_FMN-bd"/>
</dbReference>
<dbReference type="RefSeq" id="WP_096444646.1">
    <property type="nucleotide sequence ID" value="NZ_AP018164.1"/>
</dbReference>
<dbReference type="PANTHER" id="PTHR39428">
    <property type="entry name" value="F420H(2)-DEPENDENT QUINONE REDUCTASE RV1261C"/>
    <property type="match status" value="1"/>
</dbReference>
<protein>
    <submittedName>
        <fullName evidence="4">Uncharacterized protein</fullName>
    </submittedName>
</protein>
<dbReference type="OrthoDB" id="8225825at2"/>
<keyword evidence="2" id="KW-0560">Oxidoreductase</keyword>
<sequence>MSSRSFSEANAFHRFMRTFIATKLGVAIFRPTAHHLDRITSRLTGNRSSASAIVTGVPAVMLTTTGAKSGEPRTVAVFPIPHPDGVAVIASNFGGLKHPAWYHNLKADPHATVSVAGETWDAVARIAPPGERDEIWAKGVAIYPGWRKYEKTAGDRHIEAFVLVRS</sequence>
<name>A0A1Z4ELF4_9MYCO</name>
<dbReference type="NCBIfam" id="TIGR00026">
    <property type="entry name" value="hi_GC_TIGR00026"/>
    <property type="match status" value="1"/>
</dbReference>
<evidence type="ECO:0000313" key="4">
    <source>
        <dbReference type="EMBL" id="BAX93814.1"/>
    </source>
</evidence>
<dbReference type="InterPro" id="IPR004378">
    <property type="entry name" value="F420H2_quin_Rdtase"/>
</dbReference>
<dbReference type="AlphaFoldDB" id="A0A1Z4ELF4"/>
<proteinExistence type="inferred from homology"/>
<comment type="similarity">
    <text evidence="1">Belongs to the F420H(2)-dependent quinone reductase family.</text>
</comment>
<dbReference type="PANTHER" id="PTHR39428:SF1">
    <property type="entry name" value="F420H(2)-DEPENDENT QUINONE REDUCTASE RV1261C"/>
    <property type="match status" value="1"/>
</dbReference>
<dbReference type="Proteomes" id="UP000217736">
    <property type="component" value="Chromosome"/>
</dbReference>
<dbReference type="KEGG" id="mshg:MSG_03688"/>
<dbReference type="SUPFAM" id="SSF50475">
    <property type="entry name" value="FMN-binding split barrel"/>
    <property type="match status" value="1"/>
</dbReference>
<evidence type="ECO:0000256" key="3">
    <source>
        <dbReference type="ARBA" id="ARBA00049106"/>
    </source>
</evidence>
<reference evidence="5" key="1">
    <citation type="submission" date="2017-06" db="EMBL/GenBank/DDBJ databases">
        <title>Complete Genome Sequence of Mycobacterium shigaense.</title>
        <authorList>
            <person name="Fukano H."/>
            <person name="Yoshida M."/>
            <person name="Kazumi Y."/>
            <person name="Ogura Y."/>
            <person name="Mitarai S."/>
            <person name="Hayashi T."/>
            <person name="Hoshino Y."/>
        </authorList>
    </citation>
    <scope>NUCLEOTIDE SEQUENCE [LARGE SCALE GENOMIC DNA]</scope>
    <source>
        <strain evidence="5">UN-152</strain>
    </source>
</reference>
<organism evidence="4 5">
    <name type="scientific">Mycobacterium shigaense</name>
    <dbReference type="NCBI Taxonomy" id="722731"/>
    <lineage>
        <taxon>Bacteria</taxon>
        <taxon>Bacillati</taxon>
        <taxon>Actinomycetota</taxon>
        <taxon>Actinomycetes</taxon>
        <taxon>Mycobacteriales</taxon>
        <taxon>Mycobacteriaceae</taxon>
        <taxon>Mycobacterium</taxon>
        <taxon>Mycobacterium simiae complex</taxon>
    </lineage>
</organism>
<accession>A0A1Z4ELF4</accession>
<dbReference type="GO" id="GO:0070967">
    <property type="term" value="F:coenzyme F420 binding"/>
    <property type="evidence" value="ECO:0007669"/>
    <property type="project" value="TreeGrafter"/>
</dbReference>
<dbReference type="GO" id="GO:0016491">
    <property type="term" value="F:oxidoreductase activity"/>
    <property type="evidence" value="ECO:0007669"/>
    <property type="project" value="UniProtKB-KW"/>
</dbReference>
<dbReference type="EMBL" id="AP018164">
    <property type="protein sequence ID" value="BAX93814.1"/>
    <property type="molecule type" value="Genomic_DNA"/>
</dbReference>
<dbReference type="Pfam" id="PF04075">
    <property type="entry name" value="F420H2_quin_red"/>
    <property type="match status" value="1"/>
</dbReference>
<gene>
    <name evidence="4" type="ORF">MSG_03688</name>
</gene>
<comment type="catalytic activity">
    <reaction evidence="3">
        <text>oxidized coenzyme F420-(gamma-L-Glu)(n) + a quinol + H(+) = reduced coenzyme F420-(gamma-L-Glu)(n) + a quinone</text>
        <dbReference type="Rhea" id="RHEA:39663"/>
        <dbReference type="Rhea" id="RHEA-COMP:12939"/>
        <dbReference type="Rhea" id="RHEA-COMP:14378"/>
        <dbReference type="ChEBI" id="CHEBI:15378"/>
        <dbReference type="ChEBI" id="CHEBI:24646"/>
        <dbReference type="ChEBI" id="CHEBI:132124"/>
        <dbReference type="ChEBI" id="CHEBI:133980"/>
        <dbReference type="ChEBI" id="CHEBI:139511"/>
    </reaction>
</comment>
<evidence type="ECO:0000256" key="1">
    <source>
        <dbReference type="ARBA" id="ARBA00008710"/>
    </source>
</evidence>
<dbReference type="GO" id="GO:0005886">
    <property type="term" value="C:plasma membrane"/>
    <property type="evidence" value="ECO:0007669"/>
    <property type="project" value="TreeGrafter"/>
</dbReference>
<evidence type="ECO:0000313" key="5">
    <source>
        <dbReference type="Proteomes" id="UP000217736"/>
    </source>
</evidence>
<evidence type="ECO:0000256" key="2">
    <source>
        <dbReference type="ARBA" id="ARBA00023002"/>
    </source>
</evidence>